<dbReference type="PANTHER" id="PTHR21716">
    <property type="entry name" value="TRANSMEMBRANE PROTEIN"/>
    <property type="match status" value="1"/>
</dbReference>
<feature type="transmembrane region" description="Helical" evidence="6">
    <location>
        <begin position="301"/>
        <end position="328"/>
    </location>
</feature>
<evidence type="ECO:0000256" key="1">
    <source>
        <dbReference type="ARBA" id="ARBA00004141"/>
    </source>
</evidence>
<evidence type="ECO:0000256" key="4">
    <source>
        <dbReference type="ARBA" id="ARBA00022989"/>
    </source>
</evidence>
<dbReference type="GO" id="GO:0055085">
    <property type="term" value="P:transmembrane transport"/>
    <property type="evidence" value="ECO:0007669"/>
    <property type="project" value="TreeGrafter"/>
</dbReference>
<accession>A0A1I0N9K6</accession>
<gene>
    <name evidence="7" type="ORF">SAMN04488515_0492</name>
</gene>
<keyword evidence="4 6" id="KW-1133">Transmembrane helix</keyword>
<dbReference type="Pfam" id="PF01594">
    <property type="entry name" value="AI-2E_transport"/>
    <property type="match status" value="1"/>
</dbReference>
<evidence type="ECO:0000256" key="2">
    <source>
        <dbReference type="ARBA" id="ARBA00009773"/>
    </source>
</evidence>
<feature type="transmembrane region" description="Helical" evidence="6">
    <location>
        <begin position="53"/>
        <end position="79"/>
    </location>
</feature>
<organism evidence="7 8">
    <name type="scientific">Cognatiyoonia koreensis</name>
    <dbReference type="NCBI Taxonomy" id="364200"/>
    <lineage>
        <taxon>Bacteria</taxon>
        <taxon>Pseudomonadati</taxon>
        <taxon>Pseudomonadota</taxon>
        <taxon>Alphaproteobacteria</taxon>
        <taxon>Rhodobacterales</taxon>
        <taxon>Paracoccaceae</taxon>
        <taxon>Cognatiyoonia</taxon>
    </lineage>
</organism>
<dbReference type="STRING" id="364200.SAMN04488515_0492"/>
<keyword evidence="3 6" id="KW-0812">Transmembrane</keyword>
<dbReference type="Proteomes" id="UP000199167">
    <property type="component" value="Unassembled WGS sequence"/>
</dbReference>
<dbReference type="GO" id="GO:0016020">
    <property type="term" value="C:membrane"/>
    <property type="evidence" value="ECO:0007669"/>
    <property type="project" value="UniProtKB-SubCell"/>
</dbReference>
<evidence type="ECO:0000313" key="7">
    <source>
        <dbReference type="EMBL" id="SEV97939.1"/>
    </source>
</evidence>
<comment type="similarity">
    <text evidence="2">Belongs to the autoinducer-2 exporter (AI-2E) (TC 2.A.86) family.</text>
</comment>
<protein>
    <submittedName>
        <fullName evidence="7">Predicted PurR-regulated permease PerM</fullName>
    </submittedName>
</protein>
<feature type="transmembrane region" description="Helical" evidence="6">
    <location>
        <begin position="230"/>
        <end position="257"/>
    </location>
</feature>
<evidence type="ECO:0000256" key="5">
    <source>
        <dbReference type="ARBA" id="ARBA00023136"/>
    </source>
</evidence>
<feature type="transmembrane region" description="Helical" evidence="6">
    <location>
        <begin position="147"/>
        <end position="165"/>
    </location>
</feature>
<feature type="transmembrane region" description="Helical" evidence="6">
    <location>
        <begin position="202"/>
        <end position="224"/>
    </location>
</feature>
<dbReference type="AlphaFoldDB" id="A0A1I0N9K6"/>
<proteinExistence type="inferred from homology"/>
<keyword evidence="5 6" id="KW-0472">Membrane</keyword>
<feature type="transmembrane region" description="Helical" evidence="6">
    <location>
        <begin position="264"/>
        <end position="281"/>
    </location>
</feature>
<reference evidence="7 8" key="1">
    <citation type="submission" date="2016-10" db="EMBL/GenBank/DDBJ databases">
        <authorList>
            <person name="de Groot N.N."/>
        </authorList>
    </citation>
    <scope>NUCLEOTIDE SEQUENCE [LARGE SCALE GENOMIC DNA]</scope>
    <source>
        <strain evidence="7 8">DSM 17925</strain>
    </source>
</reference>
<dbReference type="InterPro" id="IPR002549">
    <property type="entry name" value="AI-2E-like"/>
</dbReference>
<name>A0A1I0N9K6_9RHOB</name>
<evidence type="ECO:0000256" key="6">
    <source>
        <dbReference type="SAM" id="Phobius"/>
    </source>
</evidence>
<dbReference type="RefSeq" id="WP_242650465.1">
    <property type="nucleotide sequence ID" value="NZ_FOIZ01000001.1"/>
</dbReference>
<evidence type="ECO:0000313" key="8">
    <source>
        <dbReference type="Proteomes" id="UP000199167"/>
    </source>
</evidence>
<feature type="transmembrane region" description="Helical" evidence="6">
    <location>
        <begin position="12"/>
        <end position="41"/>
    </location>
</feature>
<keyword evidence="8" id="KW-1185">Reference proteome</keyword>
<sequence>MDEQKITNRLLAAILLLMIFATVFFAKDVVLPVVIGILLSLTLGPVVRKFRRLGVPAVISSAILILGFCGIIGTGVGLLGGSVSSWFDDIPRIEAEVRQKLRGLTDSVEAVQEAAEQVEEIASGEADSVQTVVVQQPGLITAAVSNLASFVTSLTVGLILALFLLSSGNLFYEKIIESFPNLSGKKAALTAVYEIERSISHYLLAITLINAALGLAVGLAMFAIGVPYAFVWGVAAFFLNYLPFVGGVVGTLGVAGFSIVSFDSITYAVLAPITYLLLTSIEAQFVTPYLLGKRLQLNTVAVFITVIFWGWLWGIPGALMAVPILVLVKVICDHVSSLSTFGNFLGARVTQNSLQD</sequence>
<dbReference type="EMBL" id="FOIZ01000001">
    <property type="protein sequence ID" value="SEV97939.1"/>
    <property type="molecule type" value="Genomic_DNA"/>
</dbReference>
<comment type="subcellular location">
    <subcellularLocation>
        <location evidence="1">Membrane</location>
        <topology evidence="1">Multi-pass membrane protein</topology>
    </subcellularLocation>
</comment>
<evidence type="ECO:0000256" key="3">
    <source>
        <dbReference type="ARBA" id="ARBA00022692"/>
    </source>
</evidence>
<dbReference type="PANTHER" id="PTHR21716:SF16">
    <property type="entry name" value="BLL1467 PROTEIN"/>
    <property type="match status" value="1"/>
</dbReference>